<feature type="domain" description="CoA-binding" evidence="1">
    <location>
        <begin position="11"/>
        <end position="107"/>
    </location>
</feature>
<dbReference type="InterPro" id="IPR003781">
    <property type="entry name" value="CoA-bd"/>
</dbReference>
<dbReference type="OrthoDB" id="9804695at2"/>
<keyword evidence="3" id="KW-1185">Reference proteome</keyword>
<dbReference type="Pfam" id="PF13380">
    <property type="entry name" value="CoA_binding_2"/>
    <property type="match status" value="1"/>
</dbReference>
<reference evidence="2 3" key="1">
    <citation type="submission" date="2017-03" db="EMBL/GenBank/DDBJ databases">
        <authorList>
            <person name="Afonso C.L."/>
            <person name="Miller P.J."/>
            <person name="Scott M.A."/>
            <person name="Spackman E."/>
            <person name="Goraichik I."/>
            <person name="Dimitrov K.M."/>
            <person name="Suarez D.L."/>
            <person name="Swayne D.E."/>
        </authorList>
    </citation>
    <scope>NUCLEOTIDE SEQUENCE [LARGE SCALE GENOMIC DNA]</scope>
    <source>
        <strain evidence="2 3">CECT 7023</strain>
    </source>
</reference>
<gene>
    <name evidence="2" type="ORF">ROA7023_01609</name>
</gene>
<dbReference type="InterPro" id="IPR036291">
    <property type="entry name" value="NAD(P)-bd_dom_sf"/>
</dbReference>
<dbReference type="Gene3D" id="3.40.50.720">
    <property type="entry name" value="NAD(P)-binding Rossmann-like Domain"/>
    <property type="match status" value="1"/>
</dbReference>
<dbReference type="RefSeq" id="WP_085878480.1">
    <property type="nucleotide sequence ID" value="NZ_FWFZ01000006.1"/>
</dbReference>
<evidence type="ECO:0000313" key="3">
    <source>
        <dbReference type="Proteomes" id="UP000193900"/>
    </source>
</evidence>
<evidence type="ECO:0000259" key="1">
    <source>
        <dbReference type="SMART" id="SM00881"/>
    </source>
</evidence>
<protein>
    <recommendedName>
        <fullName evidence="1">CoA-binding domain-containing protein</fullName>
    </recommendedName>
</protein>
<dbReference type="EMBL" id="FWFZ01000006">
    <property type="protein sequence ID" value="SLN40922.1"/>
    <property type="molecule type" value="Genomic_DNA"/>
</dbReference>
<dbReference type="SUPFAM" id="SSF51735">
    <property type="entry name" value="NAD(P)-binding Rossmann-fold domains"/>
    <property type="match status" value="1"/>
</dbReference>
<dbReference type="SMART" id="SM00881">
    <property type="entry name" value="CoA_binding"/>
    <property type="match status" value="1"/>
</dbReference>
<sequence>MERDDLIRRVLQRTKTVAVVGFSANPARPSHAVAAFLQSLGWRLIPVNPGLAGQVLLGETVWGQLSEVPEQVDMVDVFRRSEAVAEIAREALARWPDLATLWLQLGVRDDATAEWARERGVTVIQDRCPRIEHARLMLQGG</sequence>
<dbReference type="PANTHER" id="PTHR33303">
    <property type="entry name" value="CYTOPLASMIC PROTEIN-RELATED"/>
    <property type="match status" value="1"/>
</dbReference>
<proteinExistence type="predicted"/>
<dbReference type="AlphaFoldDB" id="A0A1Y5SK38"/>
<organism evidence="2 3">
    <name type="scientific">Roseisalinus antarcticus</name>
    <dbReference type="NCBI Taxonomy" id="254357"/>
    <lineage>
        <taxon>Bacteria</taxon>
        <taxon>Pseudomonadati</taxon>
        <taxon>Pseudomonadota</taxon>
        <taxon>Alphaproteobacteria</taxon>
        <taxon>Rhodobacterales</taxon>
        <taxon>Roseobacteraceae</taxon>
        <taxon>Roseisalinus</taxon>
    </lineage>
</organism>
<dbReference type="PANTHER" id="PTHR33303:SF2">
    <property type="entry name" value="COA-BINDING DOMAIN-CONTAINING PROTEIN"/>
    <property type="match status" value="1"/>
</dbReference>
<name>A0A1Y5SK38_9RHOB</name>
<accession>A0A1Y5SK38</accession>
<evidence type="ECO:0000313" key="2">
    <source>
        <dbReference type="EMBL" id="SLN40922.1"/>
    </source>
</evidence>
<dbReference type="Proteomes" id="UP000193900">
    <property type="component" value="Unassembled WGS sequence"/>
</dbReference>